<keyword evidence="3" id="KW-1185">Reference proteome</keyword>
<dbReference type="Gene3D" id="2.60.120.200">
    <property type="match status" value="2"/>
</dbReference>
<dbReference type="EMBL" id="JAJVCN010000001">
    <property type="protein sequence ID" value="MCE7004321.1"/>
    <property type="molecule type" value="Genomic_DNA"/>
</dbReference>
<accession>A0ABS8Z8W8</accession>
<protein>
    <submittedName>
        <fullName evidence="2">LamG domain-containing protein</fullName>
    </submittedName>
</protein>
<dbReference type="Pfam" id="PF13385">
    <property type="entry name" value="Laminin_G_3"/>
    <property type="match status" value="2"/>
</dbReference>
<evidence type="ECO:0000313" key="3">
    <source>
        <dbReference type="Proteomes" id="UP001521150"/>
    </source>
</evidence>
<dbReference type="SUPFAM" id="SSF49899">
    <property type="entry name" value="Concanavalin A-like lectins/glucanases"/>
    <property type="match status" value="2"/>
</dbReference>
<evidence type="ECO:0000313" key="2">
    <source>
        <dbReference type="EMBL" id="MCE7004321.1"/>
    </source>
</evidence>
<dbReference type="InterPro" id="IPR013320">
    <property type="entry name" value="ConA-like_dom_sf"/>
</dbReference>
<dbReference type="RefSeq" id="WP_233725846.1">
    <property type="nucleotide sequence ID" value="NZ_JAJVCN010000001.1"/>
</dbReference>
<comment type="caution">
    <text evidence="2">The sequence shown here is derived from an EMBL/GenBank/DDBJ whole genome shotgun (WGS) entry which is preliminary data.</text>
</comment>
<reference evidence="2 3" key="1">
    <citation type="submission" date="2021-12" db="EMBL/GenBank/DDBJ databases">
        <title>Genome sequence of Kibdelosporangium philippinense ATCC 49844.</title>
        <authorList>
            <person name="Fedorov E.A."/>
            <person name="Omeragic M."/>
            <person name="Shalygina K.F."/>
            <person name="Maclea K.S."/>
        </authorList>
    </citation>
    <scope>NUCLEOTIDE SEQUENCE [LARGE SCALE GENOMIC DNA]</scope>
    <source>
        <strain evidence="2 3">ATCC 49844</strain>
    </source>
</reference>
<feature type="region of interest" description="Disordered" evidence="1">
    <location>
        <begin position="358"/>
        <end position="380"/>
    </location>
</feature>
<name>A0ABS8Z8W8_9PSEU</name>
<gene>
    <name evidence="2" type="ORF">LWC34_15970</name>
</gene>
<sequence>MHTWDGLPIARAFSPLPAIAPGWFDRGQSLTAFKRSNGVHYAYSQDNWYGTNQRYAFSNVASTQRSGSDPATGSTLGAFDWAGTATTNDLIGWWRLDAGRTKAEYVTDSSGGGHWGLYEKAPEQPNWWRPAGSIDADGVHAGSLAFTGQNAVNFGQESRGAKPDTMADNPDNPALSVGTWFNTKASGVLVAYQNAWAREAGPPPTASAPALYVGQDGKLRGGALTAAGCATPQVVSPAAVNDGKWHHAALVATKTGQTLYIDGKPVGTIPCGRVTGGLGFTVLGKGYTTRTGGTWPSTPGGYFSYTGSLDDVRMYRKELSASDVQALATKPVPSGPLAHWKFDEASGTTAADASDHGKEATAAGTTWQPQGGRNGGGAIAFDGTTSRVTVPSTMTTFAPASIAVWVKTTKGGPVLGDQRGPYPTKMVDHWLMSGVAERPYNETISILPDGSVRTQVVSVSLTGRPKSGASLLDGGWHHIVVTAQPKRNPTPVASKPDEPVYTSTLYIDGQQVAQGPVAPTDQGGYAKMRPNAQFGAARDAANKWSYFNGWIDDAKIYDRVLTAEDVQQLFSS</sequence>
<proteinExistence type="predicted"/>
<organism evidence="2 3">
    <name type="scientific">Kibdelosporangium philippinense</name>
    <dbReference type="NCBI Taxonomy" id="211113"/>
    <lineage>
        <taxon>Bacteria</taxon>
        <taxon>Bacillati</taxon>
        <taxon>Actinomycetota</taxon>
        <taxon>Actinomycetes</taxon>
        <taxon>Pseudonocardiales</taxon>
        <taxon>Pseudonocardiaceae</taxon>
        <taxon>Kibdelosporangium</taxon>
    </lineage>
</organism>
<dbReference type="Proteomes" id="UP001521150">
    <property type="component" value="Unassembled WGS sequence"/>
</dbReference>
<evidence type="ECO:0000256" key="1">
    <source>
        <dbReference type="SAM" id="MobiDB-lite"/>
    </source>
</evidence>